<organism evidence="3 4">
    <name type="scientific">Elysia marginata</name>
    <dbReference type="NCBI Taxonomy" id="1093978"/>
    <lineage>
        <taxon>Eukaryota</taxon>
        <taxon>Metazoa</taxon>
        <taxon>Spiralia</taxon>
        <taxon>Lophotrochozoa</taxon>
        <taxon>Mollusca</taxon>
        <taxon>Gastropoda</taxon>
        <taxon>Heterobranchia</taxon>
        <taxon>Euthyneura</taxon>
        <taxon>Panpulmonata</taxon>
        <taxon>Sacoglossa</taxon>
        <taxon>Placobranchoidea</taxon>
        <taxon>Plakobranchidae</taxon>
        <taxon>Elysia</taxon>
    </lineage>
</organism>
<sequence>MKGSLIIKKATQQLYVCGESKNDEHIFFTVIKSILGSIVVAAIVIGALLFGGLFYSAARNKDNEGSNQKSPKKQKSGSVMFDVDQASGVTSAASESAGTEVSDFSSSSLSSFVSQTPTERNQKL</sequence>
<comment type="caution">
    <text evidence="3">The sequence shown here is derived from an EMBL/GenBank/DDBJ whole genome shotgun (WGS) entry which is preliminary data.</text>
</comment>
<feature type="region of interest" description="Disordered" evidence="1">
    <location>
        <begin position="91"/>
        <end position="124"/>
    </location>
</feature>
<dbReference type="EMBL" id="BMAT01010360">
    <property type="protein sequence ID" value="GFS25245.1"/>
    <property type="molecule type" value="Genomic_DNA"/>
</dbReference>
<feature type="transmembrane region" description="Helical" evidence="2">
    <location>
        <begin position="34"/>
        <end position="55"/>
    </location>
</feature>
<evidence type="ECO:0000256" key="1">
    <source>
        <dbReference type="SAM" id="MobiDB-lite"/>
    </source>
</evidence>
<feature type="region of interest" description="Disordered" evidence="1">
    <location>
        <begin position="59"/>
        <end position="78"/>
    </location>
</feature>
<evidence type="ECO:0008006" key="5">
    <source>
        <dbReference type="Google" id="ProtNLM"/>
    </source>
</evidence>
<reference evidence="3 4" key="1">
    <citation type="journal article" date="2021" name="Elife">
        <title>Chloroplast acquisition without the gene transfer in kleptoplastic sea slugs, Plakobranchus ocellatus.</title>
        <authorList>
            <person name="Maeda T."/>
            <person name="Takahashi S."/>
            <person name="Yoshida T."/>
            <person name="Shimamura S."/>
            <person name="Takaki Y."/>
            <person name="Nagai Y."/>
            <person name="Toyoda A."/>
            <person name="Suzuki Y."/>
            <person name="Arimoto A."/>
            <person name="Ishii H."/>
            <person name="Satoh N."/>
            <person name="Nishiyama T."/>
            <person name="Hasebe M."/>
            <person name="Maruyama T."/>
            <person name="Minagawa J."/>
            <person name="Obokata J."/>
            <person name="Shigenobu S."/>
        </authorList>
    </citation>
    <scope>NUCLEOTIDE SEQUENCE [LARGE SCALE GENOMIC DNA]</scope>
</reference>
<evidence type="ECO:0000256" key="2">
    <source>
        <dbReference type="SAM" id="Phobius"/>
    </source>
</evidence>
<protein>
    <recommendedName>
        <fullName evidence="5">Syndecan/Neurexin domain-containing protein</fullName>
    </recommendedName>
</protein>
<keyword evidence="2" id="KW-0812">Transmembrane</keyword>
<gene>
    <name evidence="3" type="ORF">ElyMa_005178600</name>
</gene>
<keyword evidence="2" id="KW-1133">Transmembrane helix</keyword>
<dbReference type="AlphaFoldDB" id="A0AAV4JS77"/>
<keyword evidence="4" id="KW-1185">Reference proteome</keyword>
<accession>A0AAV4JS77</accession>
<proteinExistence type="predicted"/>
<evidence type="ECO:0000313" key="4">
    <source>
        <dbReference type="Proteomes" id="UP000762676"/>
    </source>
</evidence>
<dbReference type="Proteomes" id="UP000762676">
    <property type="component" value="Unassembled WGS sequence"/>
</dbReference>
<name>A0AAV4JS77_9GAST</name>
<evidence type="ECO:0000313" key="3">
    <source>
        <dbReference type="EMBL" id="GFS25245.1"/>
    </source>
</evidence>
<feature type="compositionally biased region" description="Polar residues" evidence="1">
    <location>
        <begin position="115"/>
        <end position="124"/>
    </location>
</feature>
<keyword evidence="2" id="KW-0472">Membrane</keyword>
<feature type="compositionally biased region" description="Low complexity" evidence="1">
    <location>
        <begin position="101"/>
        <end position="114"/>
    </location>
</feature>